<dbReference type="InterPro" id="IPR004175">
    <property type="entry name" value="RNA_CPDase"/>
</dbReference>
<protein>
    <recommendedName>
        <fullName evidence="4">2'-5' RNA ligase</fullName>
    </recommendedName>
</protein>
<dbReference type="OrthoDB" id="7061261at2"/>
<evidence type="ECO:0008006" key="4">
    <source>
        <dbReference type="Google" id="ProtNLM"/>
    </source>
</evidence>
<accession>A0A0R0D5J0</accession>
<comment type="caution">
    <text evidence="2">The sequence shown here is derived from an EMBL/GenBank/DDBJ whole genome shotgun (WGS) entry which is preliminary data.</text>
</comment>
<sequence>MAKKSYPSSAEAQLSLGLGNDIPTQRLYFAVVPEPEVCERIGELAEALRSEHGLQAVLTGEEVPLIIVQQLGDFPGVDARTLKRICMAAGKLQRPAFEVCFDQVGSLPGDGRYPFALQCGPGQDLLLDLQADILKAMQPILGRVKPGPAPHIPMLTDSRQVAEQPVQSMRWLVREFVLLRQFLGQDREELEGIWSLG</sequence>
<dbReference type="SUPFAM" id="SSF55144">
    <property type="entry name" value="LigT-like"/>
    <property type="match status" value="1"/>
</dbReference>
<dbReference type="AlphaFoldDB" id="A0A0R0D5J0"/>
<keyword evidence="3" id="KW-1185">Reference proteome</keyword>
<dbReference type="RefSeq" id="WP_057637955.1">
    <property type="nucleotide sequence ID" value="NZ_LDJM01000021.1"/>
</dbReference>
<evidence type="ECO:0000313" key="3">
    <source>
        <dbReference type="Proteomes" id="UP000050956"/>
    </source>
</evidence>
<name>A0A0R0D5J0_9GAMM</name>
<dbReference type="PATRIC" id="fig|336566.3.peg.1203"/>
<gene>
    <name evidence="2" type="ORF">ABB30_08960</name>
</gene>
<proteinExistence type="predicted"/>
<reference evidence="2 3" key="1">
    <citation type="submission" date="2015-05" db="EMBL/GenBank/DDBJ databases">
        <title>Genome sequencing and analysis of members of genus Stenotrophomonas.</title>
        <authorList>
            <person name="Patil P.P."/>
            <person name="Midha S."/>
            <person name="Patil P.B."/>
        </authorList>
    </citation>
    <scope>NUCLEOTIDE SEQUENCE [LARGE SCALE GENOMIC DNA]</scope>
    <source>
        <strain evidence="2 3">DSM 24757</strain>
    </source>
</reference>
<dbReference type="GO" id="GO:0004113">
    <property type="term" value="F:2',3'-cyclic-nucleotide 3'-phosphodiesterase activity"/>
    <property type="evidence" value="ECO:0007669"/>
    <property type="project" value="InterPro"/>
</dbReference>
<dbReference type="GO" id="GO:0008664">
    <property type="term" value="F:RNA 2',3'-cyclic 3'-phosphodiesterase activity"/>
    <property type="evidence" value="ECO:0007669"/>
    <property type="project" value="InterPro"/>
</dbReference>
<keyword evidence="1" id="KW-0378">Hydrolase</keyword>
<dbReference type="STRING" id="336566.ABB30_08960"/>
<evidence type="ECO:0000313" key="2">
    <source>
        <dbReference type="EMBL" id="KRG76827.1"/>
    </source>
</evidence>
<dbReference type="PANTHER" id="PTHR35561">
    <property type="entry name" value="RNA 2',3'-CYCLIC PHOSPHODIESTERASE"/>
    <property type="match status" value="1"/>
</dbReference>
<dbReference type="InterPro" id="IPR009097">
    <property type="entry name" value="Cyclic_Pdiesterase"/>
</dbReference>
<organism evidence="2 3">
    <name type="scientific">Stenotrophomonas ginsengisoli</name>
    <dbReference type="NCBI Taxonomy" id="336566"/>
    <lineage>
        <taxon>Bacteria</taxon>
        <taxon>Pseudomonadati</taxon>
        <taxon>Pseudomonadota</taxon>
        <taxon>Gammaproteobacteria</taxon>
        <taxon>Lysobacterales</taxon>
        <taxon>Lysobacteraceae</taxon>
        <taxon>Stenotrophomonas</taxon>
    </lineage>
</organism>
<dbReference type="EMBL" id="LDJM01000021">
    <property type="protein sequence ID" value="KRG76827.1"/>
    <property type="molecule type" value="Genomic_DNA"/>
</dbReference>
<evidence type="ECO:0000256" key="1">
    <source>
        <dbReference type="ARBA" id="ARBA00022801"/>
    </source>
</evidence>
<dbReference type="Proteomes" id="UP000050956">
    <property type="component" value="Unassembled WGS sequence"/>
</dbReference>
<dbReference type="Gene3D" id="3.90.1140.10">
    <property type="entry name" value="Cyclic phosphodiesterase"/>
    <property type="match status" value="1"/>
</dbReference>
<dbReference type="PANTHER" id="PTHR35561:SF1">
    <property type="entry name" value="RNA 2',3'-CYCLIC PHOSPHODIESTERASE"/>
    <property type="match status" value="1"/>
</dbReference>